<gene>
    <name evidence="2" type="ORF">B0F90DRAFT_1308269</name>
</gene>
<sequence length="158" mass="17354">MNGVIISEDENEEALKPARAKAAYKAKAKATSTDPQAEEDLRAMMDIDDDQVTKVSRAASTSEPGTSPPATDMEVEDREPEPETAPVPTTRKPPRKPKKVIPVGRNGLKKRRVVRSRMTTDEKGYLGALHASPCRVQTQPPRHAPRSDGRLFIVRICG</sequence>
<feature type="compositionally biased region" description="Acidic residues" evidence="1">
    <location>
        <begin position="73"/>
        <end position="82"/>
    </location>
</feature>
<reference evidence="2" key="1">
    <citation type="journal article" date="2022" name="New Phytol.">
        <title>Evolutionary transition to the ectomycorrhizal habit in the genomes of a hyperdiverse lineage of mushroom-forming fungi.</title>
        <authorList>
            <person name="Looney B."/>
            <person name="Miyauchi S."/>
            <person name="Morin E."/>
            <person name="Drula E."/>
            <person name="Courty P.E."/>
            <person name="Kohler A."/>
            <person name="Kuo A."/>
            <person name="LaButti K."/>
            <person name="Pangilinan J."/>
            <person name="Lipzen A."/>
            <person name="Riley R."/>
            <person name="Andreopoulos W."/>
            <person name="He G."/>
            <person name="Johnson J."/>
            <person name="Nolan M."/>
            <person name="Tritt A."/>
            <person name="Barry K.W."/>
            <person name="Grigoriev I.V."/>
            <person name="Nagy L.G."/>
            <person name="Hibbett D."/>
            <person name="Henrissat B."/>
            <person name="Matheny P.B."/>
            <person name="Labbe J."/>
            <person name="Martin F.M."/>
        </authorList>
    </citation>
    <scope>NUCLEOTIDE SEQUENCE</scope>
    <source>
        <strain evidence="2">BPL690</strain>
    </source>
</reference>
<keyword evidence="3" id="KW-1185">Reference proteome</keyword>
<protein>
    <submittedName>
        <fullName evidence="2">Uncharacterized protein</fullName>
    </submittedName>
</protein>
<feature type="compositionally biased region" description="Polar residues" evidence="1">
    <location>
        <begin position="58"/>
        <end position="69"/>
    </location>
</feature>
<comment type="caution">
    <text evidence="2">The sequence shown here is derived from an EMBL/GenBank/DDBJ whole genome shotgun (WGS) entry which is preliminary data.</text>
</comment>
<proteinExistence type="predicted"/>
<name>A0AAD4M6Y5_9AGAM</name>
<evidence type="ECO:0000313" key="3">
    <source>
        <dbReference type="Proteomes" id="UP001203297"/>
    </source>
</evidence>
<organism evidence="2 3">
    <name type="scientific">Multifurca ochricompacta</name>
    <dbReference type="NCBI Taxonomy" id="376703"/>
    <lineage>
        <taxon>Eukaryota</taxon>
        <taxon>Fungi</taxon>
        <taxon>Dikarya</taxon>
        <taxon>Basidiomycota</taxon>
        <taxon>Agaricomycotina</taxon>
        <taxon>Agaricomycetes</taxon>
        <taxon>Russulales</taxon>
        <taxon>Russulaceae</taxon>
        <taxon>Multifurca</taxon>
    </lineage>
</organism>
<evidence type="ECO:0000256" key="1">
    <source>
        <dbReference type="SAM" id="MobiDB-lite"/>
    </source>
</evidence>
<dbReference type="AlphaFoldDB" id="A0AAD4M6Y5"/>
<evidence type="ECO:0000313" key="2">
    <source>
        <dbReference type="EMBL" id="KAI0303654.1"/>
    </source>
</evidence>
<feature type="region of interest" description="Disordered" evidence="1">
    <location>
        <begin position="20"/>
        <end position="126"/>
    </location>
</feature>
<accession>A0AAD4M6Y5</accession>
<dbReference type="Proteomes" id="UP001203297">
    <property type="component" value="Unassembled WGS sequence"/>
</dbReference>
<dbReference type="EMBL" id="WTXG01000008">
    <property type="protein sequence ID" value="KAI0303654.1"/>
    <property type="molecule type" value="Genomic_DNA"/>
</dbReference>